<gene>
    <name evidence="3" type="ORF">BVG16_25865</name>
</gene>
<keyword evidence="1" id="KW-0812">Transmembrane</keyword>
<dbReference type="PANTHER" id="PTHR43358">
    <property type="entry name" value="ALPHA/BETA-HYDROLASE"/>
    <property type="match status" value="1"/>
</dbReference>
<keyword evidence="1" id="KW-0472">Membrane</keyword>
<dbReference type="PANTHER" id="PTHR43358:SF4">
    <property type="entry name" value="ALPHA_BETA HYDROLASE FOLD-1 DOMAIN-CONTAINING PROTEIN"/>
    <property type="match status" value="1"/>
</dbReference>
<dbReference type="InterPro" id="IPR052920">
    <property type="entry name" value="DNA-binding_regulatory"/>
</dbReference>
<dbReference type="STRING" id="1324314.BVG16_25865"/>
<dbReference type="Pfam" id="PF00561">
    <property type="entry name" value="Abhydrolase_1"/>
    <property type="match status" value="1"/>
</dbReference>
<keyword evidence="1" id="KW-1133">Transmembrane helix</keyword>
<sequence length="301" mass="34640">MNSVAMWEVIVLVILLILVLVWILAVRTQTPLRRPNDQLPKHDYEDVRFQSGEKRCCGWFIPSRELQLKERAAAPTIIIVHGWGSNRAYSLRYVDPLHEAGFSVFLFDVRCHGDSEDISASSSYTFRDDLISAVHYIRSRSDVDLEAIGVLGHSLGGLGTILALDQTLPVQAVVTDSMPIRLKTVLQSECSRLHIPMFPLAYMVIFIWFLRARMDYRAYRKMNVIDVLNTNARGAQIPVFFVHSRHDRFIPPAELQYIIDHVQTPVDHVFLDINGHSCSEQDHHFWGHVMPFFRRHLQGIR</sequence>
<accession>A0A1T2X1V6</accession>
<evidence type="ECO:0000256" key="1">
    <source>
        <dbReference type="SAM" id="Phobius"/>
    </source>
</evidence>
<dbReference type="OrthoDB" id="252464at2"/>
<reference evidence="3 4" key="1">
    <citation type="submission" date="2017-01" db="EMBL/GenBank/DDBJ databases">
        <title>Genome analysis of Paenibacillus selenitrireducens ES3-24.</title>
        <authorList>
            <person name="Xu D."/>
            <person name="Yao R."/>
            <person name="Zheng S."/>
        </authorList>
    </citation>
    <scope>NUCLEOTIDE SEQUENCE [LARGE SCALE GENOMIC DNA]</scope>
    <source>
        <strain evidence="3 4">ES3-24</strain>
    </source>
</reference>
<proteinExistence type="predicted"/>
<organism evidence="3 4">
    <name type="scientific">Paenibacillus selenitireducens</name>
    <dbReference type="NCBI Taxonomy" id="1324314"/>
    <lineage>
        <taxon>Bacteria</taxon>
        <taxon>Bacillati</taxon>
        <taxon>Bacillota</taxon>
        <taxon>Bacilli</taxon>
        <taxon>Bacillales</taxon>
        <taxon>Paenibacillaceae</taxon>
        <taxon>Paenibacillus</taxon>
    </lineage>
</organism>
<dbReference type="Proteomes" id="UP000190188">
    <property type="component" value="Unassembled WGS sequence"/>
</dbReference>
<dbReference type="AlphaFoldDB" id="A0A1T2X1V6"/>
<evidence type="ECO:0000313" key="3">
    <source>
        <dbReference type="EMBL" id="OPA73871.1"/>
    </source>
</evidence>
<feature type="domain" description="AB hydrolase-1" evidence="2">
    <location>
        <begin position="75"/>
        <end position="178"/>
    </location>
</feature>
<feature type="transmembrane region" description="Helical" evidence="1">
    <location>
        <begin position="193"/>
        <end position="212"/>
    </location>
</feature>
<dbReference type="RefSeq" id="WP_158081797.1">
    <property type="nucleotide sequence ID" value="NZ_MSZX01000013.1"/>
</dbReference>
<name>A0A1T2X1V6_9BACL</name>
<protein>
    <recommendedName>
        <fullName evidence="2">AB hydrolase-1 domain-containing protein</fullName>
    </recommendedName>
</protein>
<evidence type="ECO:0000259" key="2">
    <source>
        <dbReference type="Pfam" id="PF00561"/>
    </source>
</evidence>
<comment type="caution">
    <text evidence="3">The sequence shown here is derived from an EMBL/GenBank/DDBJ whole genome shotgun (WGS) entry which is preliminary data.</text>
</comment>
<dbReference type="SUPFAM" id="SSF53474">
    <property type="entry name" value="alpha/beta-Hydrolases"/>
    <property type="match status" value="1"/>
</dbReference>
<keyword evidence="4" id="KW-1185">Reference proteome</keyword>
<evidence type="ECO:0000313" key="4">
    <source>
        <dbReference type="Proteomes" id="UP000190188"/>
    </source>
</evidence>
<dbReference type="EMBL" id="MSZX01000013">
    <property type="protein sequence ID" value="OPA73871.1"/>
    <property type="molecule type" value="Genomic_DNA"/>
</dbReference>
<dbReference type="Gene3D" id="3.40.50.1820">
    <property type="entry name" value="alpha/beta hydrolase"/>
    <property type="match status" value="1"/>
</dbReference>
<dbReference type="InterPro" id="IPR029058">
    <property type="entry name" value="AB_hydrolase_fold"/>
</dbReference>
<dbReference type="InterPro" id="IPR000073">
    <property type="entry name" value="AB_hydrolase_1"/>
</dbReference>